<dbReference type="EMBL" id="CAEMXZ010000125">
    <property type="protein sequence ID" value="CAB4324281.1"/>
    <property type="molecule type" value="Genomic_DNA"/>
</dbReference>
<dbReference type="AlphaFoldDB" id="A0A6J5YII2"/>
<accession>A0A6J5YII2</accession>
<gene>
    <name evidence="2" type="ORF">UFOPK1392_02046</name>
    <name evidence="3" type="ORF">UFOPK3733_01963</name>
</gene>
<feature type="region of interest" description="Disordered" evidence="1">
    <location>
        <begin position="1"/>
        <end position="30"/>
    </location>
</feature>
<reference evidence="2" key="1">
    <citation type="submission" date="2020-05" db="EMBL/GenBank/DDBJ databases">
        <authorList>
            <person name="Chiriac C."/>
            <person name="Salcher M."/>
            <person name="Ghai R."/>
            <person name="Kavagutti S V."/>
        </authorList>
    </citation>
    <scope>NUCLEOTIDE SEQUENCE</scope>
</reference>
<sequence>MGARSTDDQPGDSSSGASSSGASSPGPSDDDLLRLAQYALVLADGVEAALGPWVQRSVEQVHVRQLLRRPPAEVREAAVAAGAEAVAVIGPQMRALLALDIDEQRTGPLAVLRSATQFPTGVLLAAGVPPVSRDEFQQKQFPEDVFDLCPASFAEVDPSLHEAGIVWGAAKAHVHLARRRMAQ</sequence>
<evidence type="ECO:0000313" key="2">
    <source>
        <dbReference type="EMBL" id="CAB4324281.1"/>
    </source>
</evidence>
<dbReference type="EMBL" id="CAFBNC010000137">
    <property type="protein sequence ID" value="CAB4952545.1"/>
    <property type="molecule type" value="Genomic_DNA"/>
</dbReference>
<name>A0A6J5YII2_9ZZZZ</name>
<feature type="compositionally biased region" description="Low complexity" evidence="1">
    <location>
        <begin position="11"/>
        <end position="27"/>
    </location>
</feature>
<proteinExistence type="predicted"/>
<organism evidence="2">
    <name type="scientific">freshwater metagenome</name>
    <dbReference type="NCBI Taxonomy" id="449393"/>
    <lineage>
        <taxon>unclassified sequences</taxon>
        <taxon>metagenomes</taxon>
        <taxon>ecological metagenomes</taxon>
    </lineage>
</organism>
<protein>
    <submittedName>
        <fullName evidence="2">Unannotated protein</fullName>
    </submittedName>
</protein>
<evidence type="ECO:0000256" key="1">
    <source>
        <dbReference type="SAM" id="MobiDB-lite"/>
    </source>
</evidence>
<evidence type="ECO:0000313" key="3">
    <source>
        <dbReference type="EMBL" id="CAB4952545.1"/>
    </source>
</evidence>